<evidence type="ECO:0000313" key="2">
    <source>
        <dbReference type="EMBL" id="GFS66252.1"/>
    </source>
</evidence>
<accession>A0A8X6MKF6</accession>
<dbReference type="AlphaFoldDB" id="A0A8X6MKF6"/>
<evidence type="ECO:0000256" key="1">
    <source>
        <dbReference type="SAM" id="MobiDB-lite"/>
    </source>
</evidence>
<dbReference type="EMBL" id="BMAV01028237">
    <property type="protein sequence ID" value="GFS66252.1"/>
    <property type="molecule type" value="Genomic_DNA"/>
</dbReference>
<sequence length="88" mass="9797">MLSPGLPVMTEEEMSGGQTQDEFVSSPRLQSTHLLIKLSWPTSGWLGYNIDLPPRWYTSANNWLAKLSTILAMGPLSNSNSSLRIFTK</sequence>
<keyword evidence="3" id="KW-1185">Reference proteome</keyword>
<gene>
    <name evidence="2" type="ORF">TNIN_379201</name>
</gene>
<protein>
    <submittedName>
        <fullName evidence="2">Uncharacterized protein</fullName>
    </submittedName>
</protein>
<evidence type="ECO:0000313" key="3">
    <source>
        <dbReference type="Proteomes" id="UP000886998"/>
    </source>
</evidence>
<dbReference type="Proteomes" id="UP000886998">
    <property type="component" value="Unassembled WGS sequence"/>
</dbReference>
<reference evidence="2" key="1">
    <citation type="submission" date="2020-08" db="EMBL/GenBank/DDBJ databases">
        <title>Multicomponent nature underlies the extraordinary mechanical properties of spider dragline silk.</title>
        <authorList>
            <person name="Kono N."/>
            <person name="Nakamura H."/>
            <person name="Mori M."/>
            <person name="Yoshida Y."/>
            <person name="Ohtoshi R."/>
            <person name="Malay A.D."/>
            <person name="Moran D.A.P."/>
            <person name="Tomita M."/>
            <person name="Numata K."/>
            <person name="Arakawa K."/>
        </authorList>
    </citation>
    <scope>NUCLEOTIDE SEQUENCE</scope>
</reference>
<feature type="region of interest" description="Disordered" evidence="1">
    <location>
        <begin position="1"/>
        <end position="23"/>
    </location>
</feature>
<proteinExistence type="predicted"/>
<name>A0A8X6MKF6_9ARAC</name>
<organism evidence="2 3">
    <name type="scientific">Trichonephila inaurata madagascariensis</name>
    <dbReference type="NCBI Taxonomy" id="2747483"/>
    <lineage>
        <taxon>Eukaryota</taxon>
        <taxon>Metazoa</taxon>
        <taxon>Ecdysozoa</taxon>
        <taxon>Arthropoda</taxon>
        <taxon>Chelicerata</taxon>
        <taxon>Arachnida</taxon>
        <taxon>Araneae</taxon>
        <taxon>Araneomorphae</taxon>
        <taxon>Entelegynae</taxon>
        <taxon>Araneoidea</taxon>
        <taxon>Nephilidae</taxon>
        <taxon>Trichonephila</taxon>
        <taxon>Trichonephila inaurata</taxon>
    </lineage>
</organism>
<comment type="caution">
    <text evidence="2">The sequence shown here is derived from an EMBL/GenBank/DDBJ whole genome shotgun (WGS) entry which is preliminary data.</text>
</comment>